<dbReference type="AlphaFoldDB" id="A0A5M6D159"/>
<dbReference type="Pfam" id="PF00364">
    <property type="entry name" value="Biotin_lipoyl"/>
    <property type="match status" value="1"/>
</dbReference>
<evidence type="ECO:0000256" key="4">
    <source>
        <dbReference type="ARBA" id="ARBA00022679"/>
    </source>
</evidence>
<dbReference type="PANTHER" id="PTHR43178:SF5">
    <property type="entry name" value="LIPOAMIDE ACYLTRANSFERASE COMPONENT OF BRANCHED-CHAIN ALPHA-KETO ACID DEHYDROGENASE COMPLEX, MITOCHONDRIAL"/>
    <property type="match status" value="1"/>
</dbReference>
<dbReference type="InterPro" id="IPR050743">
    <property type="entry name" value="2-oxoacid_DH_E2_comp"/>
</dbReference>
<feature type="compositionally biased region" description="Low complexity" evidence="8">
    <location>
        <begin position="213"/>
        <end position="228"/>
    </location>
</feature>
<dbReference type="GO" id="GO:0016407">
    <property type="term" value="F:acetyltransferase activity"/>
    <property type="evidence" value="ECO:0007669"/>
    <property type="project" value="TreeGrafter"/>
</dbReference>
<feature type="domain" description="Lipoyl-binding" evidence="9">
    <location>
        <begin position="3"/>
        <end position="78"/>
    </location>
</feature>
<dbReference type="Proteomes" id="UP000323426">
    <property type="component" value="Unassembled WGS sequence"/>
</dbReference>
<dbReference type="PROSITE" id="PS51826">
    <property type="entry name" value="PSBD"/>
    <property type="match status" value="1"/>
</dbReference>
<dbReference type="EC" id="2.3.1.-" evidence="7"/>
<dbReference type="PROSITE" id="PS00189">
    <property type="entry name" value="LIPOYL"/>
    <property type="match status" value="1"/>
</dbReference>
<evidence type="ECO:0000256" key="1">
    <source>
        <dbReference type="ARBA" id="ARBA00001938"/>
    </source>
</evidence>
<dbReference type="InterPro" id="IPR023213">
    <property type="entry name" value="CAT-like_dom_sf"/>
</dbReference>
<reference evidence="11 12" key="1">
    <citation type="submission" date="2019-09" db="EMBL/GenBank/DDBJ databases">
        <title>Genome sequence and assembly of Adhaeribacter sp.</title>
        <authorList>
            <person name="Chhetri G."/>
        </authorList>
    </citation>
    <scope>NUCLEOTIDE SEQUENCE [LARGE SCALE GENOMIC DNA]</scope>
    <source>
        <strain evidence="11 12">DK36</strain>
    </source>
</reference>
<evidence type="ECO:0000256" key="8">
    <source>
        <dbReference type="SAM" id="MobiDB-lite"/>
    </source>
</evidence>
<evidence type="ECO:0000313" key="12">
    <source>
        <dbReference type="Proteomes" id="UP000323426"/>
    </source>
</evidence>
<evidence type="ECO:0000256" key="3">
    <source>
        <dbReference type="ARBA" id="ARBA00011484"/>
    </source>
</evidence>
<dbReference type="PROSITE" id="PS50968">
    <property type="entry name" value="BIOTINYL_LIPOYL"/>
    <property type="match status" value="1"/>
</dbReference>
<keyword evidence="4 7" id="KW-0808">Transferase</keyword>
<name>A0A5M6D159_9BACT</name>
<feature type="region of interest" description="Disordered" evidence="8">
    <location>
        <begin position="99"/>
        <end position="143"/>
    </location>
</feature>
<evidence type="ECO:0000259" key="10">
    <source>
        <dbReference type="PROSITE" id="PS51826"/>
    </source>
</evidence>
<dbReference type="InterPro" id="IPR011053">
    <property type="entry name" value="Single_hybrid_motif"/>
</dbReference>
<proteinExistence type="inferred from homology"/>
<dbReference type="InterPro" id="IPR004167">
    <property type="entry name" value="PSBD"/>
</dbReference>
<evidence type="ECO:0000256" key="6">
    <source>
        <dbReference type="ARBA" id="ARBA00023315"/>
    </source>
</evidence>
<evidence type="ECO:0000313" key="11">
    <source>
        <dbReference type="EMBL" id="KAA5539359.1"/>
    </source>
</evidence>
<feature type="compositionally biased region" description="Low complexity" evidence="8">
    <location>
        <begin position="126"/>
        <end position="138"/>
    </location>
</feature>
<dbReference type="Pfam" id="PF02817">
    <property type="entry name" value="E3_binding"/>
    <property type="match status" value="1"/>
</dbReference>
<comment type="similarity">
    <text evidence="2 7">Belongs to the 2-oxoacid dehydrogenase family.</text>
</comment>
<evidence type="ECO:0000256" key="7">
    <source>
        <dbReference type="RuleBase" id="RU003423"/>
    </source>
</evidence>
<comment type="subunit">
    <text evidence="3">Forms a 24-polypeptide structural core with octahedral symmetry.</text>
</comment>
<dbReference type="SUPFAM" id="SSF52777">
    <property type="entry name" value="CoA-dependent acyltransferases"/>
    <property type="match status" value="1"/>
</dbReference>
<dbReference type="EMBL" id="VWSF01000033">
    <property type="protein sequence ID" value="KAA5539359.1"/>
    <property type="molecule type" value="Genomic_DNA"/>
</dbReference>
<sequence length="466" mass="50560">MALVEMLMPKMGESIMEGTILKWLKKVGDNIEEDESVLEVATDKVDTEVPAIHAGKLHEILAQEGEVITIGKPIAIIETEEGDTLVNPAAHITQANLQAPVNTDKEPQTAAIPAPQPSPEPEPETELASAPEPTPAATHTGITEGRFYSPLVMNIARQEGIAMRELDQVPGTGLEGRVTKHDIMAYLENRKAPQSESAPAPSASQTEVSVTQKPTSAPATAAPKPAVSVSGNAEVIEMDRMRKMIAQRMLESKRISAHVTSFVEADVTNMVLWRNRHKDAYQKREGEKLTFTPIFVEAVAKAIKDFPMINVSVEEDNIIKKRDINIGMAVALPSGNLIVPVIKNADQMNLNGLAKKVNDLANRARINKLTGDDLSDGTYTISNVGTFGNVMGTPIIVQPQVAILALGAIKKKPAVIETPEGDLIGIRHFMFLSHSYDHRVVDGSLGGMFVQRVAHYLESFDINTTI</sequence>
<dbReference type="Gene3D" id="2.40.50.100">
    <property type="match status" value="1"/>
</dbReference>
<keyword evidence="5 7" id="KW-0450">Lipoyl</keyword>
<dbReference type="GO" id="GO:0031405">
    <property type="term" value="F:lipoic acid binding"/>
    <property type="evidence" value="ECO:0007669"/>
    <property type="project" value="TreeGrafter"/>
</dbReference>
<dbReference type="GO" id="GO:0005737">
    <property type="term" value="C:cytoplasm"/>
    <property type="evidence" value="ECO:0007669"/>
    <property type="project" value="TreeGrafter"/>
</dbReference>
<comment type="cofactor">
    <cofactor evidence="1 7">
        <name>(R)-lipoate</name>
        <dbReference type="ChEBI" id="CHEBI:83088"/>
    </cofactor>
</comment>
<dbReference type="InterPro" id="IPR001078">
    <property type="entry name" value="2-oxoacid_DH_actylTfrase"/>
</dbReference>
<evidence type="ECO:0000256" key="5">
    <source>
        <dbReference type="ARBA" id="ARBA00022823"/>
    </source>
</evidence>
<feature type="domain" description="Peripheral subunit-binding (PSBD)" evidence="10">
    <location>
        <begin position="147"/>
        <end position="187"/>
    </location>
</feature>
<organism evidence="11 12">
    <name type="scientific">Adhaeribacter rhizoryzae</name>
    <dbReference type="NCBI Taxonomy" id="2607907"/>
    <lineage>
        <taxon>Bacteria</taxon>
        <taxon>Pseudomonadati</taxon>
        <taxon>Bacteroidota</taxon>
        <taxon>Cytophagia</taxon>
        <taxon>Cytophagales</taxon>
        <taxon>Hymenobacteraceae</taxon>
        <taxon>Adhaeribacter</taxon>
    </lineage>
</organism>
<evidence type="ECO:0000256" key="2">
    <source>
        <dbReference type="ARBA" id="ARBA00007317"/>
    </source>
</evidence>
<dbReference type="InterPro" id="IPR036625">
    <property type="entry name" value="E3-bd_dom_sf"/>
</dbReference>
<dbReference type="Pfam" id="PF00198">
    <property type="entry name" value="2-oxoacid_dh"/>
    <property type="match status" value="1"/>
</dbReference>
<evidence type="ECO:0000259" key="9">
    <source>
        <dbReference type="PROSITE" id="PS50968"/>
    </source>
</evidence>
<dbReference type="CDD" id="cd06849">
    <property type="entry name" value="lipoyl_domain"/>
    <property type="match status" value="1"/>
</dbReference>
<accession>A0A5M6D159</accession>
<dbReference type="InterPro" id="IPR000089">
    <property type="entry name" value="Biotin_lipoyl"/>
</dbReference>
<dbReference type="RefSeq" id="WP_150093018.1">
    <property type="nucleotide sequence ID" value="NZ_VWSF01000033.1"/>
</dbReference>
<dbReference type="InterPro" id="IPR003016">
    <property type="entry name" value="2-oxoA_DH_lipoyl-BS"/>
</dbReference>
<gene>
    <name evidence="11" type="ORF">F0145_24460</name>
</gene>
<dbReference type="SUPFAM" id="SSF51230">
    <property type="entry name" value="Single hybrid motif"/>
    <property type="match status" value="1"/>
</dbReference>
<keyword evidence="6 7" id="KW-0012">Acyltransferase</keyword>
<feature type="compositionally biased region" description="Low complexity" evidence="8">
    <location>
        <begin position="194"/>
        <end position="205"/>
    </location>
</feature>
<dbReference type="PANTHER" id="PTHR43178">
    <property type="entry name" value="DIHYDROLIPOAMIDE ACETYLTRANSFERASE COMPONENT OF PYRUVATE DEHYDROGENASE COMPLEX"/>
    <property type="match status" value="1"/>
</dbReference>
<protein>
    <recommendedName>
        <fullName evidence="7">Dihydrolipoamide acetyltransferase component of pyruvate dehydrogenase complex</fullName>
        <ecNumber evidence="7">2.3.1.-</ecNumber>
    </recommendedName>
</protein>
<feature type="region of interest" description="Disordered" evidence="8">
    <location>
        <begin position="191"/>
        <end position="228"/>
    </location>
</feature>
<dbReference type="Gene3D" id="4.10.320.10">
    <property type="entry name" value="E3-binding domain"/>
    <property type="match status" value="1"/>
</dbReference>
<dbReference type="Gene3D" id="3.30.559.10">
    <property type="entry name" value="Chloramphenicol acetyltransferase-like domain"/>
    <property type="match status" value="1"/>
</dbReference>
<keyword evidence="12" id="KW-1185">Reference proteome</keyword>
<dbReference type="SUPFAM" id="SSF47005">
    <property type="entry name" value="Peripheral subunit-binding domain of 2-oxo acid dehydrogenase complex"/>
    <property type="match status" value="1"/>
</dbReference>
<comment type="caution">
    <text evidence="11">The sequence shown here is derived from an EMBL/GenBank/DDBJ whole genome shotgun (WGS) entry which is preliminary data.</text>
</comment>